<feature type="transmembrane region" description="Helical" evidence="1">
    <location>
        <begin position="12"/>
        <end position="31"/>
    </location>
</feature>
<feature type="transmembrane region" description="Helical" evidence="1">
    <location>
        <begin position="127"/>
        <end position="147"/>
    </location>
</feature>
<dbReference type="STRING" id="1137993.SAMN05660209_01949"/>
<dbReference type="AlphaFoldDB" id="A0A1H3GNP0"/>
<dbReference type="EMBL" id="FNOT01000004">
    <property type="protein sequence ID" value="SDY04943.1"/>
    <property type="molecule type" value="Genomic_DNA"/>
</dbReference>
<dbReference type="RefSeq" id="WP_091154380.1">
    <property type="nucleotide sequence ID" value="NZ_FNOT01000004.1"/>
</dbReference>
<proteinExistence type="predicted"/>
<feature type="transmembrane region" description="Helical" evidence="1">
    <location>
        <begin position="153"/>
        <end position="175"/>
    </location>
</feature>
<evidence type="ECO:0000256" key="1">
    <source>
        <dbReference type="SAM" id="Phobius"/>
    </source>
</evidence>
<gene>
    <name evidence="2" type="ORF">SAMN05660209_01949</name>
</gene>
<keyword evidence="1" id="KW-0812">Transmembrane</keyword>
<dbReference type="Proteomes" id="UP000198921">
    <property type="component" value="Unassembled WGS sequence"/>
</dbReference>
<name>A0A1H3GNP0_9ACTN</name>
<accession>A0A1H3GNP0</accession>
<feature type="transmembrane region" description="Helical" evidence="1">
    <location>
        <begin position="37"/>
        <end position="58"/>
    </location>
</feature>
<evidence type="ECO:0008006" key="4">
    <source>
        <dbReference type="Google" id="ProtNLM"/>
    </source>
</evidence>
<sequence length="278" mass="30254">MTARTVLLSAARWLAVVIPLTDVALVLTGVLSLRTGIVVALALEALLVVVLVVEAAAFRRAYRAVRRDGGSRRAGLVAGAEAVWPPVVLRLARAEVGVVRALWWAVRRRSAVGPEEVALPYAGRFRLVLGAVTALGVLETAVVHVLLPWETARWVLLAVSLYALVWVLGSGLSLFQHPHLIRDDELVLRFGHLREVAVPLAGLVAVRRSVESEHKRVLLRDGDRLVLSVMGDTDVELRFDPPVHVAGQDEPVARVAFWADDPRAVVRLLRERSVPAAG</sequence>
<reference evidence="3" key="1">
    <citation type="submission" date="2016-10" db="EMBL/GenBank/DDBJ databases">
        <authorList>
            <person name="Varghese N."/>
            <person name="Submissions S."/>
        </authorList>
    </citation>
    <scope>NUCLEOTIDE SEQUENCE [LARGE SCALE GENOMIC DNA]</scope>
    <source>
        <strain evidence="3">DSM 45422</strain>
    </source>
</reference>
<organism evidence="2 3">
    <name type="scientific">Geodermatophilus africanus</name>
    <dbReference type="NCBI Taxonomy" id="1137993"/>
    <lineage>
        <taxon>Bacteria</taxon>
        <taxon>Bacillati</taxon>
        <taxon>Actinomycetota</taxon>
        <taxon>Actinomycetes</taxon>
        <taxon>Geodermatophilales</taxon>
        <taxon>Geodermatophilaceae</taxon>
        <taxon>Geodermatophilus</taxon>
    </lineage>
</organism>
<protein>
    <recommendedName>
        <fullName evidence="4">PH domain-containing protein</fullName>
    </recommendedName>
</protein>
<evidence type="ECO:0000313" key="3">
    <source>
        <dbReference type="Proteomes" id="UP000198921"/>
    </source>
</evidence>
<keyword evidence="1" id="KW-0472">Membrane</keyword>
<keyword evidence="3" id="KW-1185">Reference proteome</keyword>
<evidence type="ECO:0000313" key="2">
    <source>
        <dbReference type="EMBL" id="SDY04943.1"/>
    </source>
</evidence>
<keyword evidence="1" id="KW-1133">Transmembrane helix</keyword>